<dbReference type="GO" id="GO:0008295">
    <property type="term" value="P:spermidine biosynthetic process"/>
    <property type="evidence" value="ECO:0007669"/>
    <property type="project" value="UniProtKB-KW"/>
</dbReference>
<sequence length="729" mass="82895">MNKRLKIVIIVLFFISGISSIVYQVVWQRYLTFSFGSDTLSTTIIVSIFMLGLGLGSYLGGKISDSLDDLKRLGLYVIIEIVIAVFGVLSSFFLYDILYQKFSTENLLLSIFLSFVFLLPPTVAMGSTLPLLSKLFETSLREIKTNTYYLYAFNTFGAAFGAFIPFFIIVPRLGFNGLIYFAALLNLLCVLVTILMYKSLKHIPHNRTSNSEKEEELVVKETTQLNWYLLFGVSGFIALSLEMIWFRTLHIMLKGNSFTFPVLLSIYLVGIAIGSIIGLMYLKKIKNPTHLFFRLQGLIVLSTLLSYIVLFFVIKNSELIESFNDYLYRYEKGRGFRMNFLTFFLTSFFVAIPTILMGVSFVSLQEASNKSIVSFGKKLGTLLFFNIGFSSISVIITTFFLFQYLGTSQSLFFLSILLIILFIYKILYIDTSYIHKTESSLLIVTTLICMAIFPDNQSMWKVFQGSHDKEILVLEDKSSVSTIKLNFLDSKTDVIFLNGLGQSYFPFKQDLGHVQLGYLPVLIHPDPKKIAIIGFGSGGTLYAASQSEKTDHIDCFEISTNQYDLVSTYGKMIDDKDINRLFNDDRIKLNIKDGRKALLNSDEKYDIIEADALRADSPYSGNIYSVEYFELLKSKLSPGGFAVSWAATERVTNTFAKVFPYAYTNGFMLIGSTSKIEIDLNSPVKEEFKALPIDWKKSVLDFKKVEYHSDQEVNNDLFPRDEFNYVYKN</sequence>
<feature type="transmembrane region" description="Helical" evidence="5">
    <location>
        <begin position="39"/>
        <end position="61"/>
    </location>
</feature>
<dbReference type="InterPro" id="IPR036259">
    <property type="entry name" value="MFS_trans_sf"/>
</dbReference>
<evidence type="ECO:0000256" key="1">
    <source>
        <dbReference type="ARBA" id="ARBA00022692"/>
    </source>
</evidence>
<dbReference type="SUPFAM" id="SSF53335">
    <property type="entry name" value="S-adenosyl-L-methionine-dependent methyltransferases"/>
    <property type="match status" value="1"/>
</dbReference>
<evidence type="ECO:0000256" key="3">
    <source>
        <dbReference type="ARBA" id="ARBA00023066"/>
    </source>
</evidence>
<feature type="transmembrane region" description="Helical" evidence="5">
    <location>
        <begin position="291"/>
        <end position="314"/>
    </location>
</feature>
<feature type="transmembrane region" description="Helical" evidence="5">
    <location>
        <begin position="340"/>
        <end position="362"/>
    </location>
</feature>
<dbReference type="Gene3D" id="1.20.1250.20">
    <property type="entry name" value="MFS general substrate transporter like domains"/>
    <property type="match status" value="1"/>
</dbReference>
<keyword evidence="4 5" id="KW-0472">Membrane</keyword>
<dbReference type="GO" id="GO:0005829">
    <property type="term" value="C:cytosol"/>
    <property type="evidence" value="ECO:0007669"/>
    <property type="project" value="TreeGrafter"/>
</dbReference>
<feature type="transmembrane region" description="Helical" evidence="5">
    <location>
        <begin position="148"/>
        <end position="171"/>
    </location>
</feature>
<dbReference type="GO" id="GO:0004766">
    <property type="term" value="F:spermidine synthase activity"/>
    <property type="evidence" value="ECO:0007669"/>
    <property type="project" value="TreeGrafter"/>
</dbReference>
<dbReference type="Pfam" id="PF07690">
    <property type="entry name" value="MFS_1"/>
    <property type="match status" value="1"/>
</dbReference>
<dbReference type="InterPro" id="IPR020846">
    <property type="entry name" value="MFS_dom"/>
</dbReference>
<dbReference type="OrthoDB" id="9793120at2"/>
<dbReference type="CDD" id="cd02440">
    <property type="entry name" value="AdoMet_MTases"/>
    <property type="match status" value="1"/>
</dbReference>
<keyword evidence="2 5" id="KW-1133">Transmembrane helix</keyword>
<feature type="domain" description="Major facilitator superfamily (MFS) profile" evidence="6">
    <location>
        <begin position="5"/>
        <end position="433"/>
    </location>
</feature>
<feature type="transmembrane region" description="Helical" evidence="5">
    <location>
        <begin position="107"/>
        <end position="127"/>
    </location>
</feature>
<dbReference type="PROSITE" id="PS50850">
    <property type="entry name" value="MFS"/>
    <property type="match status" value="1"/>
</dbReference>
<dbReference type="PANTHER" id="PTHR11558:SF11">
    <property type="entry name" value="SPERMIDINE SYNTHASE"/>
    <property type="match status" value="1"/>
</dbReference>
<name>A0A4R4JY71_9BACT</name>
<feature type="transmembrane region" description="Helical" evidence="5">
    <location>
        <begin position="177"/>
        <end position="197"/>
    </location>
</feature>
<dbReference type="SUPFAM" id="SSF103473">
    <property type="entry name" value="MFS general substrate transporter"/>
    <property type="match status" value="1"/>
</dbReference>
<comment type="caution">
    <text evidence="7">The sequence shown here is derived from an EMBL/GenBank/DDBJ whole genome shotgun (WGS) entry which is preliminary data.</text>
</comment>
<evidence type="ECO:0000259" key="6">
    <source>
        <dbReference type="PROSITE" id="PS50850"/>
    </source>
</evidence>
<dbReference type="InterPro" id="IPR029063">
    <property type="entry name" value="SAM-dependent_MTases_sf"/>
</dbReference>
<dbReference type="AlphaFoldDB" id="A0A4R4JY71"/>
<proteinExistence type="predicted"/>
<feature type="transmembrane region" description="Helical" evidence="5">
    <location>
        <begin position="7"/>
        <end position="27"/>
    </location>
</feature>
<accession>A0A4R4JY71</accession>
<dbReference type="InterPro" id="IPR011701">
    <property type="entry name" value="MFS"/>
</dbReference>
<feature type="transmembrane region" description="Helical" evidence="5">
    <location>
        <begin position="411"/>
        <end position="429"/>
    </location>
</feature>
<dbReference type="Proteomes" id="UP000295706">
    <property type="component" value="Unassembled WGS sequence"/>
</dbReference>
<gene>
    <name evidence="7" type="ORF">EZE20_22065</name>
</gene>
<dbReference type="EMBL" id="SMJU01000019">
    <property type="protein sequence ID" value="TDB59840.1"/>
    <property type="molecule type" value="Genomic_DNA"/>
</dbReference>
<keyword evidence="3" id="KW-0745">Spermidine biosynthesis</keyword>
<feature type="transmembrane region" description="Helical" evidence="5">
    <location>
        <begin position="73"/>
        <end position="95"/>
    </location>
</feature>
<dbReference type="InterPro" id="IPR001045">
    <property type="entry name" value="Spermi_synthase"/>
</dbReference>
<feature type="transmembrane region" description="Helical" evidence="5">
    <location>
        <begin position="227"/>
        <end position="246"/>
    </location>
</feature>
<protein>
    <submittedName>
        <fullName evidence="7">MFS transporter</fullName>
    </submittedName>
</protein>
<evidence type="ECO:0000313" key="7">
    <source>
        <dbReference type="EMBL" id="TDB59840.1"/>
    </source>
</evidence>
<dbReference type="RefSeq" id="WP_132121836.1">
    <property type="nucleotide sequence ID" value="NZ_SMJU01000019.1"/>
</dbReference>
<dbReference type="Pfam" id="PF01564">
    <property type="entry name" value="Spermine_synth"/>
    <property type="match status" value="1"/>
</dbReference>
<evidence type="ECO:0000256" key="5">
    <source>
        <dbReference type="SAM" id="Phobius"/>
    </source>
</evidence>
<dbReference type="GO" id="GO:0022857">
    <property type="term" value="F:transmembrane transporter activity"/>
    <property type="evidence" value="ECO:0007669"/>
    <property type="project" value="InterPro"/>
</dbReference>
<evidence type="ECO:0000313" key="8">
    <source>
        <dbReference type="Proteomes" id="UP000295706"/>
    </source>
</evidence>
<evidence type="ECO:0000256" key="4">
    <source>
        <dbReference type="ARBA" id="ARBA00023136"/>
    </source>
</evidence>
<dbReference type="Gene3D" id="3.40.50.150">
    <property type="entry name" value="Vaccinia Virus protein VP39"/>
    <property type="match status" value="1"/>
</dbReference>
<organism evidence="7 8">
    <name type="scientific">Arundinibacter roseus</name>
    <dbReference type="NCBI Taxonomy" id="2070510"/>
    <lineage>
        <taxon>Bacteria</taxon>
        <taxon>Pseudomonadati</taxon>
        <taxon>Bacteroidota</taxon>
        <taxon>Cytophagia</taxon>
        <taxon>Cytophagales</taxon>
        <taxon>Spirosomataceae</taxon>
        <taxon>Arundinibacter</taxon>
    </lineage>
</organism>
<keyword evidence="1 5" id="KW-0812">Transmembrane</keyword>
<dbReference type="PANTHER" id="PTHR11558">
    <property type="entry name" value="SPERMIDINE/SPERMINE SYNTHASE"/>
    <property type="match status" value="1"/>
</dbReference>
<keyword evidence="8" id="KW-1185">Reference proteome</keyword>
<reference evidence="7 8" key="1">
    <citation type="submission" date="2019-02" db="EMBL/GenBank/DDBJ databases">
        <title>Arundinibacter roseus gen. nov., sp. nov., a new member of the family Cytophagaceae.</title>
        <authorList>
            <person name="Szuroczki S."/>
            <person name="Khayer B."/>
            <person name="Sproer C."/>
            <person name="Toumi M."/>
            <person name="Szabo A."/>
            <person name="Felfoldi T."/>
            <person name="Schumann P."/>
            <person name="Toth E."/>
        </authorList>
    </citation>
    <scope>NUCLEOTIDE SEQUENCE [LARGE SCALE GENOMIC DNA]</scope>
    <source>
        <strain evidence="7 8">DMA-k-7a</strain>
    </source>
</reference>
<feature type="transmembrane region" description="Helical" evidence="5">
    <location>
        <begin position="383"/>
        <end position="405"/>
    </location>
</feature>
<evidence type="ECO:0000256" key="2">
    <source>
        <dbReference type="ARBA" id="ARBA00022989"/>
    </source>
</evidence>
<feature type="transmembrane region" description="Helical" evidence="5">
    <location>
        <begin position="258"/>
        <end position="282"/>
    </location>
</feature>